<gene>
    <name evidence="4" type="ORF">BKA15_004689</name>
</gene>
<dbReference type="PROSITE" id="PS50022">
    <property type="entry name" value="FA58C_3"/>
    <property type="match status" value="1"/>
</dbReference>
<evidence type="ECO:0000256" key="2">
    <source>
        <dbReference type="SAM" id="SignalP"/>
    </source>
</evidence>
<dbReference type="SUPFAM" id="SSF49785">
    <property type="entry name" value="Galactose-binding domain-like"/>
    <property type="match status" value="2"/>
</dbReference>
<organism evidence="4 5">
    <name type="scientific">Microlunatus parietis</name>
    <dbReference type="NCBI Taxonomy" id="682979"/>
    <lineage>
        <taxon>Bacteria</taxon>
        <taxon>Bacillati</taxon>
        <taxon>Actinomycetota</taxon>
        <taxon>Actinomycetes</taxon>
        <taxon>Propionibacteriales</taxon>
        <taxon>Propionibacteriaceae</taxon>
        <taxon>Microlunatus</taxon>
    </lineage>
</organism>
<feature type="region of interest" description="Disordered" evidence="1">
    <location>
        <begin position="625"/>
        <end position="658"/>
    </location>
</feature>
<feature type="signal peptide" evidence="2">
    <location>
        <begin position="1"/>
        <end position="31"/>
    </location>
</feature>
<reference evidence="4 5" key="1">
    <citation type="submission" date="2020-07" db="EMBL/GenBank/DDBJ databases">
        <title>Sequencing the genomes of 1000 actinobacteria strains.</title>
        <authorList>
            <person name="Klenk H.-P."/>
        </authorList>
    </citation>
    <scope>NUCLEOTIDE SEQUENCE [LARGE SCALE GENOMIC DNA]</scope>
    <source>
        <strain evidence="4 5">DSM 22083</strain>
    </source>
</reference>
<dbReference type="Gene3D" id="2.60.120.260">
    <property type="entry name" value="Galactose-binding domain-like"/>
    <property type="match status" value="3"/>
</dbReference>
<sequence length="1027" mass="110638">MPTTRPHRARSMIVCLLLALALMAGWFGARAPAAGAEPPGSEDDLARVYYGLLLRNTPFLQTLWNEQAGAYSGVEGLVGNAVLLEFGDYDAAAAGLDEATLRDRTVSSISYWTARNRFVDPAGGSWGARIYWDATAEAYLVDAARLLWDDLDQRTRDGIDVITRGEANYLADVGANPTDPAREGGSTNGLVGGYVSDTKLEEMGARTMNLSAADAYLPDDPNAPRWREWLTRWTLNMPGLPVADRVNPTMIDNRPIADWNTAQNVFDSYTSENHGSWNGMYQQSIGSYPGRNVPHYLIAGRPIPQSQLIMPNADELWATLHRLGTRQGVPAEFMIGDRAHLYGRSLLPVTARAMINGDPLAARAERMIANALVPYAAAEPAGRLIKTTGLQYETEARAEVGYAYLLHFWRDRLAGDVEPVSLAEYDRRAAGVTDFGTRPGYLAHRTGSALALPTLRPGFVKFGYLPGHDDYLINLIGPSPSLLPSVAAVDQANARTYTKIRDGIDATATVVRRGDRYAGFTTLPDGSIAYASTGTGDDEGYLRLFNQRMPGMPGLDGDRTFTGRDGSVTLPPSTVGRGGTETLDFPATEARYLRMVGVAAQSQWGYSIYEFGAYGPGGPDNLARGRTATASTSYNADRSPDKAVDGDPKTRWGNSEQERPTMKGWWAVDLGTATTVDRVTIHWQEDAWPFNYRIEASTDGSTWTTVTEVPKFTEVAGDWVNLDGRAGFVVSGSDSPIAVAGNDLALSHGPAAKAAKLIIRGYGPQSPAETARRAGEPQPSGGPDALRAALNGDRLSLFNLSGEPVRATLRVPQSGRTRLAYRGSQTITGAGIDYTVALDPASAAVEPVRFRVRSDRAEGLVITVADSRRVEVRNPGGRTARVELTSTATGESRTVDVPAGKSRVIDFTEGPRTPVTDLARGKITYPGSPLPAGMSDPDRAVDGDPRTAWTPGAAGRRVVINLGGDHELGEVTPRWTRGKVPAYDRAVSADGVTWRPFAPGETARYVSLLIKEWPPGAASLAELAVRP</sequence>
<feature type="compositionally biased region" description="Basic and acidic residues" evidence="1">
    <location>
        <begin position="638"/>
        <end position="658"/>
    </location>
</feature>
<dbReference type="EMBL" id="JACCBU010000001">
    <property type="protein sequence ID" value="NYE73360.1"/>
    <property type="molecule type" value="Genomic_DNA"/>
</dbReference>
<dbReference type="InterPro" id="IPR008979">
    <property type="entry name" value="Galactose-bd-like_sf"/>
</dbReference>
<dbReference type="PANTHER" id="PTHR45713:SF6">
    <property type="entry name" value="F5_8 TYPE C DOMAIN-CONTAINING PROTEIN"/>
    <property type="match status" value="1"/>
</dbReference>
<feature type="chain" id="PRO_5038732421" description="F5/8 type C domain-containing protein" evidence="2">
    <location>
        <begin position="32"/>
        <end position="1027"/>
    </location>
</feature>
<dbReference type="InterPro" id="IPR000421">
    <property type="entry name" value="FA58C"/>
</dbReference>
<evidence type="ECO:0000256" key="1">
    <source>
        <dbReference type="SAM" id="MobiDB-lite"/>
    </source>
</evidence>
<keyword evidence="2" id="KW-0732">Signal</keyword>
<feature type="domain" description="F5/8 type C" evidence="3">
    <location>
        <begin position="613"/>
        <end position="718"/>
    </location>
</feature>
<proteinExistence type="predicted"/>
<comment type="caution">
    <text evidence="4">The sequence shown here is derived from an EMBL/GenBank/DDBJ whole genome shotgun (WGS) entry which is preliminary data.</text>
</comment>
<dbReference type="AlphaFoldDB" id="A0A7Y9IAZ4"/>
<protein>
    <recommendedName>
        <fullName evidence="3">F5/8 type C domain-containing protein</fullName>
    </recommendedName>
</protein>
<evidence type="ECO:0000259" key="3">
    <source>
        <dbReference type="PROSITE" id="PS50022"/>
    </source>
</evidence>
<dbReference type="RefSeq" id="WP_179754801.1">
    <property type="nucleotide sequence ID" value="NZ_JACCBU010000001.1"/>
</dbReference>
<evidence type="ECO:0000313" key="4">
    <source>
        <dbReference type="EMBL" id="NYE73360.1"/>
    </source>
</evidence>
<dbReference type="InterPro" id="IPR051941">
    <property type="entry name" value="BG_Antigen-Binding_Lectin"/>
</dbReference>
<evidence type="ECO:0000313" key="5">
    <source>
        <dbReference type="Proteomes" id="UP000569914"/>
    </source>
</evidence>
<keyword evidence="5" id="KW-1185">Reference proteome</keyword>
<dbReference type="Proteomes" id="UP000569914">
    <property type="component" value="Unassembled WGS sequence"/>
</dbReference>
<accession>A0A7Y9IAZ4</accession>
<dbReference type="Pfam" id="PF00754">
    <property type="entry name" value="F5_F8_type_C"/>
    <property type="match status" value="1"/>
</dbReference>
<feature type="region of interest" description="Disordered" evidence="1">
    <location>
        <begin position="765"/>
        <end position="784"/>
    </location>
</feature>
<name>A0A7Y9IAZ4_9ACTN</name>
<dbReference type="PANTHER" id="PTHR45713">
    <property type="entry name" value="FTP DOMAIN-CONTAINING PROTEIN"/>
    <property type="match status" value="1"/>
</dbReference>